<comment type="caution">
    <text evidence="3">The sequence shown here is derived from an EMBL/GenBank/DDBJ whole genome shotgun (WGS) entry which is preliminary data.</text>
</comment>
<keyword evidence="4" id="KW-1185">Reference proteome</keyword>
<reference evidence="3" key="1">
    <citation type="submission" date="2019-10" db="EMBL/GenBank/DDBJ databases">
        <authorList>
            <person name="Zhang R."/>
            <person name="Pan Y."/>
            <person name="Wang J."/>
            <person name="Ma R."/>
            <person name="Yu S."/>
        </authorList>
    </citation>
    <scope>NUCLEOTIDE SEQUENCE</scope>
    <source>
        <strain evidence="3">LA-IB0</strain>
        <tissue evidence="3">Leaf</tissue>
    </source>
</reference>
<accession>A0AAV6Y411</accession>
<feature type="region of interest" description="Disordered" evidence="1">
    <location>
        <begin position="183"/>
        <end position="204"/>
    </location>
</feature>
<dbReference type="PANTHER" id="PTHR46250:SF15">
    <property type="entry name" value="OS01G0523800 PROTEIN"/>
    <property type="match status" value="1"/>
</dbReference>
<evidence type="ECO:0000313" key="4">
    <source>
        <dbReference type="Proteomes" id="UP000826271"/>
    </source>
</evidence>
<evidence type="ECO:0000259" key="2">
    <source>
        <dbReference type="Pfam" id="PF12776"/>
    </source>
</evidence>
<dbReference type="AlphaFoldDB" id="A0AAV6Y411"/>
<dbReference type="Pfam" id="PF12776">
    <property type="entry name" value="Myb_DNA-bind_3"/>
    <property type="match status" value="1"/>
</dbReference>
<feature type="compositionally biased region" description="Polar residues" evidence="1">
    <location>
        <begin position="183"/>
        <end position="197"/>
    </location>
</feature>
<evidence type="ECO:0000313" key="3">
    <source>
        <dbReference type="EMBL" id="KAG8387484.1"/>
    </source>
</evidence>
<gene>
    <name evidence="3" type="ORF">BUALT_Bualt02G0026000</name>
</gene>
<evidence type="ECO:0000256" key="1">
    <source>
        <dbReference type="SAM" id="MobiDB-lite"/>
    </source>
</evidence>
<feature type="domain" description="Myb/SANT-like" evidence="2">
    <location>
        <begin position="18"/>
        <end position="114"/>
    </location>
</feature>
<protein>
    <recommendedName>
        <fullName evidence="2">Myb/SANT-like domain-containing protein</fullName>
    </recommendedName>
</protein>
<proteinExistence type="predicted"/>
<sequence>MKGGATNPSTAKGSRRCWTFGEEKALAKALKDLLVRGYKADNGFKSGYQNLLEKAMVQAFPGTSIKAEPHINSRIHVWRKNYATISTMLNRSGFGWNDATNMIVVDSEAIWNNFVKTDSNARTMRFKSWPLYKDWVEIFEKDRATGEEVEGFPDVVQQLFNNENLVDTGKGIEEEADFEEVQSMSFSQANTDGSTKTNSKRKRKITDENDDGFINLMSSFCDKMDERLGDISRRIGFEHDVSLSRKVVYEAIGAVCTLGMEDMILVSQLILNNTENMDLFFSLPNDGRVTMVNMMLEGKPNGNEKSV</sequence>
<dbReference type="Proteomes" id="UP000826271">
    <property type="component" value="Unassembled WGS sequence"/>
</dbReference>
<dbReference type="InterPro" id="IPR024752">
    <property type="entry name" value="Myb/SANT-like_dom"/>
</dbReference>
<dbReference type="PANTHER" id="PTHR46250">
    <property type="entry name" value="MYB/SANT-LIKE DNA-BINDING DOMAIN PROTEIN-RELATED"/>
    <property type="match status" value="1"/>
</dbReference>
<dbReference type="EMBL" id="WHWC01000002">
    <property type="protein sequence ID" value="KAG8387484.1"/>
    <property type="molecule type" value="Genomic_DNA"/>
</dbReference>
<name>A0AAV6Y411_9LAMI</name>
<organism evidence="3 4">
    <name type="scientific">Buddleja alternifolia</name>
    <dbReference type="NCBI Taxonomy" id="168488"/>
    <lineage>
        <taxon>Eukaryota</taxon>
        <taxon>Viridiplantae</taxon>
        <taxon>Streptophyta</taxon>
        <taxon>Embryophyta</taxon>
        <taxon>Tracheophyta</taxon>
        <taxon>Spermatophyta</taxon>
        <taxon>Magnoliopsida</taxon>
        <taxon>eudicotyledons</taxon>
        <taxon>Gunneridae</taxon>
        <taxon>Pentapetalae</taxon>
        <taxon>asterids</taxon>
        <taxon>lamiids</taxon>
        <taxon>Lamiales</taxon>
        <taxon>Scrophulariaceae</taxon>
        <taxon>Buddlejeae</taxon>
        <taxon>Buddleja</taxon>
    </lineage>
</organism>